<dbReference type="Proteomes" id="UP000233293">
    <property type="component" value="Unassembled WGS sequence"/>
</dbReference>
<dbReference type="OrthoDB" id="8159261at2"/>
<proteinExistence type="predicted"/>
<keyword evidence="2" id="KW-1185">Reference proteome</keyword>
<protein>
    <recommendedName>
        <fullName evidence="3">DUF3261 domain-containing protein</fullName>
    </recommendedName>
</protein>
<dbReference type="RefSeq" id="WP_101250635.1">
    <property type="nucleotide sequence ID" value="NZ_PIUM01000010.1"/>
</dbReference>
<name>A0A2N3PW23_9PROT</name>
<reference evidence="2" key="1">
    <citation type="submission" date="2017-12" db="EMBL/GenBank/DDBJ databases">
        <title>Draft genome sequence of Telmatospirillum siberiense 26-4b1T, an acidotolerant peatland alphaproteobacterium potentially involved in sulfur cycling.</title>
        <authorList>
            <person name="Hausmann B."/>
            <person name="Pjevac P."/>
            <person name="Schreck K."/>
            <person name="Herbold C.W."/>
            <person name="Daims H."/>
            <person name="Wagner M."/>
            <person name="Pester M."/>
            <person name="Loy A."/>
        </authorList>
    </citation>
    <scope>NUCLEOTIDE SEQUENCE [LARGE SCALE GENOMIC DNA]</scope>
    <source>
        <strain evidence="2">26-4b1</strain>
    </source>
</reference>
<organism evidence="1 2">
    <name type="scientific">Telmatospirillum siberiense</name>
    <dbReference type="NCBI Taxonomy" id="382514"/>
    <lineage>
        <taxon>Bacteria</taxon>
        <taxon>Pseudomonadati</taxon>
        <taxon>Pseudomonadota</taxon>
        <taxon>Alphaproteobacteria</taxon>
        <taxon>Rhodospirillales</taxon>
        <taxon>Rhodospirillaceae</taxon>
        <taxon>Telmatospirillum</taxon>
    </lineage>
</organism>
<dbReference type="EMBL" id="PIUM01000010">
    <property type="protein sequence ID" value="PKU24599.1"/>
    <property type="molecule type" value="Genomic_DNA"/>
</dbReference>
<dbReference type="AlphaFoldDB" id="A0A2N3PW23"/>
<dbReference type="Pfam" id="PF11659">
    <property type="entry name" value="DUF3261"/>
    <property type="match status" value="1"/>
</dbReference>
<comment type="caution">
    <text evidence="1">The sequence shown here is derived from an EMBL/GenBank/DDBJ whole genome shotgun (WGS) entry which is preliminary data.</text>
</comment>
<gene>
    <name evidence="1" type="ORF">CWS72_10895</name>
</gene>
<evidence type="ECO:0000313" key="1">
    <source>
        <dbReference type="EMBL" id="PKU24599.1"/>
    </source>
</evidence>
<dbReference type="InterPro" id="IPR021675">
    <property type="entry name" value="DUF3261"/>
</dbReference>
<evidence type="ECO:0000313" key="2">
    <source>
        <dbReference type="Proteomes" id="UP000233293"/>
    </source>
</evidence>
<accession>A0A2N3PW23</accession>
<sequence>MSILAACASEPAPVAPVKVAPDLSLTLPRLNDLGRRVEASQMLIAHYGEQSYPFEGRLSATPERFLMVGLDPMGRELLRITWTPGGVEYSAAPWVPNSMRPENILVDIVLLYWPEDVVRAMLVRAGATLESGPRSRSILAGGREVMRADYQPVSGDSPWTGRLHYSNLAWGYSLDIQTVETRP</sequence>
<evidence type="ECO:0008006" key="3">
    <source>
        <dbReference type="Google" id="ProtNLM"/>
    </source>
</evidence>